<dbReference type="InterPro" id="IPR011613">
    <property type="entry name" value="GH15-like"/>
</dbReference>
<dbReference type="PANTHER" id="PTHR31616:SF10">
    <property type="entry name" value="TREHALASE"/>
    <property type="match status" value="1"/>
</dbReference>
<dbReference type="InterPro" id="IPR045582">
    <property type="entry name" value="Trehalase-like_N"/>
</dbReference>
<dbReference type="Pfam" id="PF00723">
    <property type="entry name" value="Glyco_hydro_15"/>
    <property type="match status" value="1"/>
</dbReference>
<gene>
    <name evidence="3" type="ORF">GY24_01910</name>
</gene>
<protein>
    <submittedName>
        <fullName evidence="3">Glycosyl hydrolase family 15</fullName>
    </submittedName>
</protein>
<name>A0ABX5B091_9MICO</name>
<organism evidence="3 4">
    <name type="scientific">Microterricola pindariensis</name>
    <dbReference type="NCBI Taxonomy" id="478010"/>
    <lineage>
        <taxon>Bacteria</taxon>
        <taxon>Bacillati</taxon>
        <taxon>Actinomycetota</taxon>
        <taxon>Actinomycetes</taxon>
        <taxon>Micrococcales</taxon>
        <taxon>Microbacteriaceae</taxon>
        <taxon>Microterricola</taxon>
    </lineage>
</organism>
<proteinExistence type="predicted"/>
<evidence type="ECO:0000313" key="4">
    <source>
        <dbReference type="Proteomes" id="UP000237755"/>
    </source>
</evidence>
<accession>A0ABX5B091</accession>
<feature type="domain" description="GH15-like" evidence="1">
    <location>
        <begin position="236"/>
        <end position="602"/>
    </location>
</feature>
<dbReference type="GO" id="GO:0016787">
    <property type="term" value="F:hydrolase activity"/>
    <property type="evidence" value="ECO:0007669"/>
    <property type="project" value="UniProtKB-KW"/>
</dbReference>
<evidence type="ECO:0000259" key="1">
    <source>
        <dbReference type="Pfam" id="PF00723"/>
    </source>
</evidence>
<dbReference type="Gene3D" id="1.50.10.10">
    <property type="match status" value="1"/>
</dbReference>
<evidence type="ECO:0000259" key="2">
    <source>
        <dbReference type="Pfam" id="PF19291"/>
    </source>
</evidence>
<evidence type="ECO:0000313" key="3">
    <source>
        <dbReference type="EMBL" id="PPL20321.1"/>
    </source>
</evidence>
<dbReference type="Proteomes" id="UP000237755">
    <property type="component" value="Unassembled WGS sequence"/>
</dbReference>
<dbReference type="Pfam" id="PF19291">
    <property type="entry name" value="TREH_N"/>
    <property type="match status" value="1"/>
</dbReference>
<comment type="caution">
    <text evidence="3">The sequence shown here is derived from an EMBL/GenBank/DDBJ whole genome shotgun (WGS) entry which is preliminary data.</text>
</comment>
<keyword evidence="3" id="KW-0378">Hydrolase</keyword>
<keyword evidence="4" id="KW-1185">Reference proteome</keyword>
<dbReference type="PANTHER" id="PTHR31616">
    <property type="entry name" value="TREHALASE"/>
    <property type="match status" value="1"/>
</dbReference>
<dbReference type="RefSeq" id="WP_104474121.1">
    <property type="nucleotide sequence ID" value="NZ_MPZN01000003.1"/>
</dbReference>
<dbReference type="InterPro" id="IPR008928">
    <property type="entry name" value="6-hairpin_glycosidase_sf"/>
</dbReference>
<reference evidence="3 4" key="1">
    <citation type="journal article" date="2008" name="Int. J. Syst. Evol. Microbiol.">
        <title>Leifsonia pindariensis sp. nov., isolated from the Pindari glacier of the Indian Himalayas, and emended description of the genus Leifsonia.</title>
        <authorList>
            <person name="Reddy G.S."/>
            <person name="Prabagaran S.R."/>
            <person name="Shivaji S."/>
        </authorList>
    </citation>
    <scope>NUCLEOTIDE SEQUENCE [LARGE SCALE GENOMIC DNA]</scope>
    <source>
        <strain evidence="3 4">PON 10</strain>
    </source>
</reference>
<dbReference type="InterPro" id="IPR012341">
    <property type="entry name" value="6hp_glycosidase-like_sf"/>
</dbReference>
<sequence length="616" mass="67634">MPFPPIADYAFLSDCEVSTLIAPDGGVEWLCLPRPDAPSVFGALLDRSAGSFRFGPSGARVPQQRRYLPGTMVLETTWHTATGWLTVTDALVLGPVASIRRGDTRRSPGDASAQRTLLRIAHCFDGRVELDLSCFPLFDYGRVSGQWNYDGEGFTRTSVDAAGLTLTLNSSVPLGLLGARSYGRKTLEAGDSAFAALSWGDAFPGDLAEAREQLAYTESFWRSWISMARFPDHRFRPYMERSALALKGLSYAPTGAIMAAATTSLPETPGGERNWDYRFTWIRDTAFMLRALHSLGLDWEAFEYFAFIIDAVSEPDPADPWSLQIMYGIGGERDLTEHTLDHLSGYRGSRPVRTGNGAFDQHQHDVWGMLLDAVEEHLRGGGQIAPHIWARLSALVDTALVKSTEPDQGIWEMRGAPQHFVASKVLCWVAADRGIRIARARGDRERAERWQAGADALKEEICARGVDERGVFTQHYGSTELDASLLLLPLMGFLPPEDVRVRATVLAIAEELTEQGLVLRYRVDRTEDGLSGEEGTFSICSFWLVSALAVVGEVDAAEALFERMLSFAGPLRLYAEEIDAATGAHLGNFPQAFTHLSLIDAANRLIAAENAARGTE</sequence>
<dbReference type="SUPFAM" id="SSF48208">
    <property type="entry name" value="Six-hairpin glycosidases"/>
    <property type="match status" value="1"/>
</dbReference>
<feature type="domain" description="Trehalase-like N-terminal" evidence="2">
    <location>
        <begin position="4"/>
        <end position="92"/>
    </location>
</feature>
<dbReference type="EMBL" id="MPZN01000003">
    <property type="protein sequence ID" value="PPL20321.1"/>
    <property type="molecule type" value="Genomic_DNA"/>
</dbReference>